<reference evidence="9" key="1">
    <citation type="submission" date="2018-06" db="EMBL/GenBank/DDBJ databases">
        <authorList>
            <person name="Martinez Ocampo F."/>
            <person name="Quiroz Castaneda R.E."/>
            <person name="Rojas Lopez X."/>
        </authorList>
    </citation>
    <scope>NUCLEOTIDE SEQUENCE [LARGE SCALE GENOMIC DNA]</scope>
    <source>
        <strain evidence="9">INIFAP02</strain>
    </source>
</reference>
<comment type="similarity">
    <text evidence="5 6">Belongs to the adenylate kinase family.</text>
</comment>
<gene>
    <name evidence="5" type="primary">adk</name>
    <name evidence="8" type="ORF">DNK47_01895</name>
</gene>
<dbReference type="GO" id="GO:0044209">
    <property type="term" value="P:AMP salvage"/>
    <property type="evidence" value="ECO:0007669"/>
    <property type="project" value="UniProtKB-UniRule"/>
</dbReference>
<protein>
    <recommendedName>
        <fullName evidence="5 7">Adenylate kinase</fullName>
        <shortName evidence="5">AK</shortName>
        <ecNumber evidence="5 7">2.7.4.3</ecNumber>
    </recommendedName>
    <alternativeName>
        <fullName evidence="5">ATP-AMP transphosphorylase</fullName>
    </alternativeName>
    <alternativeName>
        <fullName evidence="5">ATP:AMP phosphotransferase</fullName>
    </alternativeName>
    <alternativeName>
        <fullName evidence="5">Adenylate monophosphate kinase</fullName>
    </alternativeName>
</protein>
<dbReference type="InterPro" id="IPR027417">
    <property type="entry name" value="P-loop_NTPase"/>
</dbReference>
<dbReference type="UniPathway" id="UPA00588">
    <property type="reaction ID" value="UER00649"/>
</dbReference>
<dbReference type="GO" id="GO:0004017">
    <property type="term" value="F:AMP kinase activity"/>
    <property type="evidence" value="ECO:0007669"/>
    <property type="project" value="UniProtKB-UniRule"/>
</dbReference>
<feature type="binding site" evidence="5">
    <location>
        <position position="137"/>
    </location>
    <ligand>
        <name>ATP</name>
        <dbReference type="ChEBI" id="CHEBI:30616"/>
    </ligand>
</feature>
<dbReference type="EMBL" id="QKVO01000006">
    <property type="protein sequence ID" value="RAO95016.1"/>
    <property type="molecule type" value="Genomic_DNA"/>
</dbReference>
<feature type="binding site" evidence="5">
    <location>
        <begin position="97"/>
        <end position="100"/>
    </location>
    <ligand>
        <name>AMP</name>
        <dbReference type="ChEBI" id="CHEBI:456215"/>
    </ligand>
</feature>
<feature type="binding site" evidence="5">
    <location>
        <position position="181"/>
    </location>
    <ligand>
        <name>AMP</name>
        <dbReference type="ChEBI" id="CHEBI:456215"/>
    </ligand>
</feature>
<dbReference type="Gene3D" id="3.40.50.300">
    <property type="entry name" value="P-loop containing nucleotide triphosphate hydrolases"/>
    <property type="match status" value="1"/>
</dbReference>
<accession>A0A328PPF7</accession>
<comment type="catalytic activity">
    <reaction evidence="5 7">
        <text>AMP + ATP = 2 ADP</text>
        <dbReference type="Rhea" id="RHEA:12973"/>
        <dbReference type="ChEBI" id="CHEBI:30616"/>
        <dbReference type="ChEBI" id="CHEBI:456215"/>
        <dbReference type="ChEBI" id="CHEBI:456216"/>
        <dbReference type="EC" id="2.7.4.3"/>
    </reaction>
</comment>
<comment type="pathway">
    <text evidence="5">Purine metabolism; AMP biosynthesis via salvage pathway; AMP from ADP: step 1/1.</text>
</comment>
<proteinExistence type="inferred from homology"/>
<dbReference type="OrthoDB" id="9805030at2"/>
<name>A0A328PPF7_9MOLU</name>
<keyword evidence="2 5" id="KW-0545">Nucleotide biosynthesis</keyword>
<evidence type="ECO:0000256" key="5">
    <source>
        <dbReference type="HAMAP-Rule" id="MF_00235"/>
    </source>
</evidence>
<dbReference type="HAMAP" id="MF_00235">
    <property type="entry name" value="Adenylate_kinase_Adk"/>
    <property type="match status" value="1"/>
</dbReference>
<comment type="caution">
    <text evidence="5">Lacks conserved residue(s) required for the propagation of feature annotation.</text>
</comment>
<evidence type="ECO:0000313" key="8">
    <source>
        <dbReference type="EMBL" id="RAO95016.1"/>
    </source>
</evidence>
<dbReference type="PRINTS" id="PR00094">
    <property type="entry name" value="ADENYLTKNASE"/>
</dbReference>
<dbReference type="SUPFAM" id="SSF52540">
    <property type="entry name" value="P-loop containing nucleoside triphosphate hydrolases"/>
    <property type="match status" value="1"/>
</dbReference>
<dbReference type="GO" id="GO:0005737">
    <property type="term" value="C:cytoplasm"/>
    <property type="evidence" value="ECO:0007669"/>
    <property type="project" value="UniProtKB-SubCell"/>
</dbReference>
<sequence length="225" mass="25541">MPREILLVVFLAPPGSGKGTLSELLQERDGCHILCAGKILRALFAKQAEQGKETDSLKGVHQGQYLGDEIVNRYVVEELDRICEESKEDKLCISVDGYPRTIGQAEKLIEWAKGKKMFVVKMEGLSVDQIWARLSNRYLCEAEEHIFNASFGLPEKLVCPKDGSKLIRREDDASIELVKKRLLQHDSLTSPVWEYFCSKGHQTFVVDSRLKIEEVYLSLKEKISL</sequence>
<comment type="subunit">
    <text evidence="5 7">Monomer.</text>
</comment>
<evidence type="ECO:0000313" key="9">
    <source>
        <dbReference type="Proteomes" id="UP000249762"/>
    </source>
</evidence>
<organism evidence="8 9">
    <name type="scientific">Mycoplasma wenyonii</name>
    <dbReference type="NCBI Taxonomy" id="65123"/>
    <lineage>
        <taxon>Bacteria</taxon>
        <taxon>Bacillati</taxon>
        <taxon>Mycoplasmatota</taxon>
        <taxon>Mollicutes</taxon>
        <taxon>Mycoplasmataceae</taxon>
        <taxon>Mycoplasma</taxon>
    </lineage>
</organism>
<dbReference type="CDD" id="cd01428">
    <property type="entry name" value="ADK"/>
    <property type="match status" value="1"/>
</dbReference>
<dbReference type="EC" id="2.7.4.3" evidence="5 7"/>
<dbReference type="AlphaFoldDB" id="A0A328PPF7"/>
<keyword evidence="5" id="KW-0963">Cytoplasm</keyword>
<keyword evidence="3 5" id="KW-0547">Nucleotide-binding</keyword>
<feature type="binding site" evidence="5">
    <location>
        <begin position="146"/>
        <end position="147"/>
    </location>
    <ligand>
        <name>ATP</name>
        <dbReference type="ChEBI" id="CHEBI:30616"/>
    </ligand>
</feature>
<keyword evidence="1 5" id="KW-0808">Transferase</keyword>
<dbReference type="Proteomes" id="UP000249762">
    <property type="component" value="Unassembled WGS sequence"/>
</dbReference>
<dbReference type="RefSeq" id="WP_112665439.1">
    <property type="nucleotide sequence ID" value="NZ_QKVO01000006.1"/>
</dbReference>
<feature type="binding site" evidence="5">
    <location>
        <position position="104"/>
    </location>
    <ligand>
        <name>AMP</name>
        <dbReference type="ChEBI" id="CHEBI:456215"/>
    </ligand>
</feature>
<feature type="binding site" evidence="5">
    <location>
        <position position="169"/>
    </location>
    <ligand>
        <name>AMP</name>
        <dbReference type="ChEBI" id="CHEBI:456215"/>
    </ligand>
</feature>
<evidence type="ECO:0000256" key="7">
    <source>
        <dbReference type="RuleBase" id="RU003331"/>
    </source>
</evidence>
<dbReference type="GO" id="GO:0005524">
    <property type="term" value="F:ATP binding"/>
    <property type="evidence" value="ECO:0007669"/>
    <property type="project" value="UniProtKB-UniRule"/>
</dbReference>
<keyword evidence="5 7" id="KW-0067">ATP-binding</keyword>
<dbReference type="InterPro" id="IPR000850">
    <property type="entry name" value="Adenylat/UMP-CMP_kin"/>
</dbReference>
<feature type="binding site" evidence="5">
    <location>
        <position position="210"/>
    </location>
    <ligand>
        <name>ATP</name>
        <dbReference type="ChEBI" id="CHEBI:30616"/>
    </ligand>
</feature>
<evidence type="ECO:0000256" key="1">
    <source>
        <dbReference type="ARBA" id="ARBA00022679"/>
    </source>
</evidence>
<comment type="subcellular location">
    <subcellularLocation>
        <location evidence="5 7">Cytoplasm</location>
    </subcellularLocation>
</comment>
<dbReference type="PANTHER" id="PTHR23359">
    <property type="entry name" value="NUCLEOTIDE KINASE"/>
    <property type="match status" value="1"/>
</dbReference>
<comment type="function">
    <text evidence="5">Catalyzes the reversible transfer of the terminal phosphate group between ATP and AMP. Plays an important role in cellular energy homeostasis and in adenine nucleotide metabolism.</text>
</comment>
<feature type="binding site" evidence="5">
    <location>
        <position position="41"/>
    </location>
    <ligand>
        <name>AMP</name>
        <dbReference type="ChEBI" id="CHEBI:456215"/>
    </ligand>
</feature>
<evidence type="ECO:0000256" key="6">
    <source>
        <dbReference type="RuleBase" id="RU003330"/>
    </source>
</evidence>
<feature type="binding site" evidence="5">
    <location>
        <begin position="15"/>
        <end position="20"/>
    </location>
    <ligand>
        <name>ATP</name>
        <dbReference type="ChEBI" id="CHEBI:30616"/>
    </ligand>
</feature>
<comment type="caution">
    <text evidence="8">The sequence shown here is derived from an EMBL/GenBank/DDBJ whole genome shotgun (WGS) entry which is preliminary data.</text>
</comment>
<feature type="binding site" evidence="5">
    <location>
        <begin position="64"/>
        <end position="66"/>
    </location>
    <ligand>
        <name>AMP</name>
        <dbReference type="ChEBI" id="CHEBI:456215"/>
    </ligand>
</feature>
<evidence type="ECO:0000256" key="4">
    <source>
        <dbReference type="ARBA" id="ARBA00022777"/>
    </source>
</evidence>
<evidence type="ECO:0000256" key="3">
    <source>
        <dbReference type="ARBA" id="ARBA00022741"/>
    </source>
</evidence>
<comment type="domain">
    <text evidence="5">Consists of three domains, a large central CORE domain and two small peripheral domains, NMPbind and LID, which undergo movements during catalysis. The LID domain closes over the site of phosphoryl transfer upon ATP binding. Assembling and dissambling the active center during each catalytic cycle provides an effective means to prevent ATP hydrolysis.</text>
</comment>
<dbReference type="Pfam" id="PF00406">
    <property type="entry name" value="ADK"/>
    <property type="match status" value="1"/>
</dbReference>
<keyword evidence="4 5" id="KW-0418">Kinase</keyword>
<evidence type="ECO:0000256" key="2">
    <source>
        <dbReference type="ARBA" id="ARBA00022727"/>
    </source>
</evidence>
<keyword evidence="9" id="KW-1185">Reference proteome</keyword>